<dbReference type="InterPro" id="IPR029044">
    <property type="entry name" value="Nucleotide-diphossugar_trans"/>
</dbReference>
<name>A0A5C5XCI8_9PLAN</name>
<dbReference type="Gene3D" id="3.90.550.10">
    <property type="entry name" value="Spore Coat Polysaccharide Biosynthesis Protein SpsA, Chain A"/>
    <property type="match status" value="1"/>
</dbReference>
<feature type="domain" description="Glycosyltransferase 2-like" evidence="1">
    <location>
        <begin position="93"/>
        <end position="260"/>
    </location>
</feature>
<dbReference type="PANTHER" id="PTHR43179:SF7">
    <property type="entry name" value="RHAMNOSYLTRANSFERASE WBBL"/>
    <property type="match status" value="1"/>
</dbReference>
<comment type="caution">
    <text evidence="2">The sequence shown here is derived from an EMBL/GenBank/DDBJ whole genome shotgun (WGS) entry which is preliminary data.</text>
</comment>
<dbReference type="GO" id="GO:0102096">
    <property type="term" value="F:decaprenyl-N-acetyl-alpha-D-glucosaminyl-pyrophosphate:dTDP-alpha-L-rhamnose rhamnosyltransferase activity"/>
    <property type="evidence" value="ECO:0007669"/>
    <property type="project" value="UniProtKB-EC"/>
</dbReference>
<keyword evidence="2" id="KW-0328">Glycosyltransferase</keyword>
<dbReference type="OrthoDB" id="2592041at2"/>
<protein>
    <submittedName>
        <fullName evidence="2">N-acetylglucosaminyl-diphospho-decaprenol L-rhamnosyltransferase</fullName>
        <ecNumber evidence="2">2.4.1.289</ecNumber>
    </submittedName>
</protein>
<gene>
    <name evidence="2" type="primary">wbbL</name>
    <name evidence="2" type="ORF">Pan54_08750</name>
</gene>
<dbReference type="CDD" id="cd03801">
    <property type="entry name" value="GT4_PimA-like"/>
    <property type="match status" value="1"/>
</dbReference>
<sequence length="733" mass="82157">MGKSSGLKSYWNRLRFLYKCSPLQKAGKRIEHFFRKMRNKKLHNAPEVVWTVPLSGKFNPQKAIDYAAQLQLNAFLTSSSKLVFDAPDKPVVSIILVLYNRAELTFQCLQSILANVQTPFEVVIYDNGSTDLTNSLLDRLDNVVTIRGEKNVGYVQAVNRAVEASQGTYTLLLNNDTQLTSRAIETGIEDLESDPGIGGVGARLILPNGTLQEAGSMIWSDGSTLGYSRGKHVEFYEAMFMRTVDYCSAAFWLMRRKDFDRFHGFDEGFSPAYYEEVDLASRMNQAGLRQVYDPRIVVLHYEFASSKSSDAAIKLQVAHRSRFVSRNRAYLSQQLGNSPENILQARTPNDKNRRVLFIEDQIPHSELGSGFPRSNLMVHSLVELGYEVTLFVMTNNQEDWNSAYRDLPRNVEIVQGGSCPSLVDFLNERQQHYGSLIISRPHNMEKLNAILAEKPDILSGTKIIYDAEAIFTIREIERLRLSGVDVSKEQKRKMLREELHIVGKADVVLAVSAGEAKLFRDQGKEVHVLSHAHSTVKIIPDVADRKGLLFVGAVHDMRSPNAKSLVWLCEEILPAIENQSGQFPQMTIAGMMLDQTQEYCRSHRCEVLGRVEDLSEVYHSARAFVAPTQFAAGIPLKIIEAAAHGVPVIATSVLTKQLGWSHERELLVADTPAEFANCCLRLQQEDDLWYAIQQEALKAVERDYSSNAILKTLQLVLPGISAENGKSCKISAA</sequence>
<dbReference type="SUPFAM" id="SSF53448">
    <property type="entry name" value="Nucleotide-diphospho-sugar transferases"/>
    <property type="match status" value="1"/>
</dbReference>
<reference evidence="2 3" key="1">
    <citation type="submission" date="2019-02" db="EMBL/GenBank/DDBJ databases">
        <title>Deep-cultivation of Planctomycetes and their phenomic and genomic characterization uncovers novel biology.</title>
        <authorList>
            <person name="Wiegand S."/>
            <person name="Jogler M."/>
            <person name="Boedeker C."/>
            <person name="Pinto D."/>
            <person name="Vollmers J."/>
            <person name="Rivas-Marin E."/>
            <person name="Kohn T."/>
            <person name="Peeters S.H."/>
            <person name="Heuer A."/>
            <person name="Rast P."/>
            <person name="Oberbeckmann S."/>
            <person name="Bunk B."/>
            <person name="Jeske O."/>
            <person name="Meyerdierks A."/>
            <person name="Storesund J.E."/>
            <person name="Kallscheuer N."/>
            <person name="Luecker S."/>
            <person name="Lage O.M."/>
            <person name="Pohl T."/>
            <person name="Merkel B.J."/>
            <person name="Hornburger P."/>
            <person name="Mueller R.-W."/>
            <person name="Bruemmer F."/>
            <person name="Labrenz M."/>
            <person name="Spormann A.M."/>
            <person name="Op Den Camp H."/>
            <person name="Overmann J."/>
            <person name="Amann R."/>
            <person name="Jetten M.S.M."/>
            <person name="Mascher T."/>
            <person name="Medema M.H."/>
            <person name="Devos D.P."/>
            <person name="Kaster A.-K."/>
            <person name="Ovreas L."/>
            <person name="Rohde M."/>
            <person name="Galperin M.Y."/>
            <person name="Jogler C."/>
        </authorList>
    </citation>
    <scope>NUCLEOTIDE SEQUENCE [LARGE SCALE GENOMIC DNA]</scope>
    <source>
        <strain evidence="2 3">Pan54</strain>
    </source>
</reference>
<proteinExistence type="predicted"/>
<keyword evidence="2" id="KW-0808">Transferase</keyword>
<dbReference type="PANTHER" id="PTHR43179">
    <property type="entry name" value="RHAMNOSYLTRANSFERASE WBBL"/>
    <property type="match status" value="1"/>
</dbReference>
<evidence type="ECO:0000259" key="1">
    <source>
        <dbReference type="Pfam" id="PF00535"/>
    </source>
</evidence>
<evidence type="ECO:0000313" key="2">
    <source>
        <dbReference type="EMBL" id="TWT60161.1"/>
    </source>
</evidence>
<dbReference type="RefSeq" id="WP_146502315.1">
    <property type="nucleotide sequence ID" value="NZ_SJPG01000001.1"/>
</dbReference>
<dbReference type="AlphaFoldDB" id="A0A5C5XCI8"/>
<evidence type="ECO:0000313" key="3">
    <source>
        <dbReference type="Proteomes" id="UP000316095"/>
    </source>
</evidence>
<dbReference type="Pfam" id="PF13692">
    <property type="entry name" value="Glyco_trans_1_4"/>
    <property type="match status" value="1"/>
</dbReference>
<dbReference type="Gene3D" id="3.40.50.2000">
    <property type="entry name" value="Glycogen Phosphorylase B"/>
    <property type="match status" value="2"/>
</dbReference>
<dbReference type="SUPFAM" id="SSF53756">
    <property type="entry name" value="UDP-Glycosyltransferase/glycogen phosphorylase"/>
    <property type="match status" value="1"/>
</dbReference>
<dbReference type="Proteomes" id="UP000316095">
    <property type="component" value="Unassembled WGS sequence"/>
</dbReference>
<dbReference type="InterPro" id="IPR001173">
    <property type="entry name" value="Glyco_trans_2-like"/>
</dbReference>
<keyword evidence="3" id="KW-1185">Reference proteome</keyword>
<dbReference type="EMBL" id="SJPG01000001">
    <property type="protein sequence ID" value="TWT60161.1"/>
    <property type="molecule type" value="Genomic_DNA"/>
</dbReference>
<dbReference type="Pfam" id="PF00535">
    <property type="entry name" value="Glycos_transf_2"/>
    <property type="match status" value="1"/>
</dbReference>
<dbReference type="CDD" id="cd04186">
    <property type="entry name" value="GT_2_like_c"/>
    <property type="match status" value="1"/>
</dbReference>
<accession>A0A5C5XCI8</accession>
<organism evidence="2 3">
    <name type="scientific">Rubinisphaera italica</name>
    <dbReference type="NCBI Taxonomy" id="2527969"/>
    <lineage>
        <taxon>Bacteria</taxon>
        <taxon>Pseudomonadati</taxon>
        <taxon>Planctomycetota</taxon>
        <taxon>Planctomycetia</taxon>
        <taxon>Planctomycetales</taxon>
        <taxon>Planctomycetaceae</taxon>
        <taxon>Rubinisphaera</taxon>
    </lineage>
</organism>
<dbReference type="EC" id="2.4.1.289" evidence="2"/>